<feature type="compositionally biased region" description="Polar residues" evidence="2">
    <location>
        <begin position="210"/>
        <end position="224"/>
    </location>
</feature>
<reference evidence="4" key="3">
    <citation type="submission" date="2025-09" db="UniProtKB">
        <authorList>
            <consortium name="Ensembl"/>
        </authorList>
    </citation>
    <scope>IDENTIFICATION</scope>
</reference>
<sequence length="561" mass="64708">MESPSGTAAETSARTYSQVVFIDIPHSYPPATPVTCCYTLTAGYQPHPRDWVGIFKVGWSTAKDYHTFVWVEPCLDVVGQGSVTRQAVFKEYYLPKDEIEFYQFCYVDNSGQVRGASTPFCFKNPEEQNMESSPEDDLLVITTQEQVEQSMHEKAELQKELDQMRQENENLKSTLQKEQQEAAILKGQNEEKEKEKSELVRELDQIKEQNGNLKSHLQQQQQEMENAKEELVQMKKKVEIQQQSAAEQNKMNQSLSFDGASSPNETHSQEKYNRAVVKINQLKDERKELKERIDVQSDEIVKLHSKFREVERELFKARDSIQLLQVDLQSSEKEKERLSAELQRLQSIAHNVDEVKRENQELRRSLSQQEAPEAFPADDCQTLSSQLQDVQVMLVTEKEESKNAKRRAEYLDRQLMEVREQLESVSSAYDQEQRKSGKLENLKSDIDGLRRVHDLNIAPLTEPPHMQPDATSQAGNASIGHEQQHQDTSGQADDLYEPIGNIEEPEEEVLVCRHCQESFPGITRNELEQHEQSHRVCPFCTMICDNMEQSVFEDHVYSHEL</sequence>
<dbReference type="AlphaFoldDB" id="A0A4W6E1A6"/>
<dbReference type="Gene3D" id="2.60.40.2840">
    <property type="match status" value="1"/>
</dbReference>
<feature type="compositionally biased region" description="Basic and acidic residues" evidence="2">
    <location>
        <begin position="431"/>
        <end position="442"/>
    </location>
</feature>
<dbReference type="Proteomes" id="UP000314980">
    <property type="component" value="Unassembled WGS sequence"/>
</dbReference>
<dbReference type="GeneTree" id="ENSGT00950000183025"/>
<dbReference type="Pfam" id="PF17751">
    <property type="entry name" value="SKICH"/>
    <property type="match status" value="1"/>
</dbReference>
<reference evidence="4" key="2">
    <citation type="submission" date="2025-08" db="UniProtKB">
        <authorList>
            <consortium name="Ensembl"/>
        </authorList>
    </citation>
    <scope>IDENTIFICATION</scope>
</reference>
<organism evidence="4 5">
    <name type="scientific">Lates calcarifer</name>
    <name type="common">Barramundi</name>
    <name type="synonym">Holocentrus calcarifer</name>
    <dbReference type="NCBI Taxonomy" id="8187"/>
    <lineage>
        <taxon>Eukaryota</taxon>
        <taxon>Metazoa</taxon>
        <taxon>Chordata</taxon>
        <taxon>Craniata</taxon>
        <taxon>Vertebrata</taxon>
        <taxon>Euteleostomi</taxon>
        <taxon>Actinopterygii</taxon>
        <taxon>Neopterygii</taxon>
        <taxon>Teleostei</taxon>
        <taxon>Neoteleostei</taxon>
        <taxon>Acanthomorphata</taxon>
        <taxon>Carangaria</taxon>
        <taxon>Carangaria incertae sedis</taxon>
        <taxon>Centropomidae</taxon>
        <taxon>Lates</taxon>
    </lineage>
</organism>
<feature type="domain" description="SKICH" evidence="3">
    <location>
        <begin position="19"/>
        <end position="122"/>
    </location>
</feature>
<evidence type="ECO:0000256" key="1">
    <source>
        <dbReference type="ARBA" id="ARBA00023054"/>
    </source>
</evidence>
<keyword evidence="1" id="KW-0175">Coiled coil</keyword>
<gene>
    <name evidence="4" type="primary">calcoco2</name>
</gene>
<evidence type="ECO:0000313" key="5">
    <source>
        <dbReference type="Proteomes" id="UP000314980"/>
    </source>
</evidence>
<feature type="compositionally biased region" description="Polar residues" evidence="2">
    <location>
        <begin position="240"/>
        <end position="266"/>
    </location>
</feature>
<proteinExistence type="predicted"/>
<evidence type="ECO:0000313" key="4">
    <source>
        <dbReference type="Ensembl" id="ENSLCAP00010030955.1"/>
    </source>
</evidence>
<evidence type="ECO:0000256" key="2">
    <source>
        <dbReference type="SAM" id="MobiDB-lite"/>
    </source>
</evidence>
<protein>
    <recommendedName>
        <fullName evidence="3">SKICH domain-containing protein</fullName>
    </recommendedName>
</protein>
<dbReference type="InterPro" id="IPR041611">
    <property type="entry name" value="SKICH"/>
</dbReference>
<reference evidence="5" key="1">
    <citation type="submission" date="2015-09" db="EMBL/GenBank/DDBJ databases">
        <authorList>
            <person name="Sai Rama Sridatta P."/>
        </authorList>
    </citation>
    <scope>NUCLEOTIDE SEQUENCE [LARGE SCALE GENOMIC DNA]</scope>
</reference>
<feature type="compositionally biased region" description="Basic and acidic residues" evidence="2">
    <location>
        <begin position="225"/>
        <end position="239"/>
    </location>
</feature>
<feature type="region of interest" description="Disordered" evidence="2">
    <location>
        <begin position="210"/>
        <end position="273"/>
    </location>
</feature>
<keyword evidence="5" id="KW-1185">Reference proteome</keyword>
<dbReference type="Gene3D" id="6.20.250.40">
    <property type="match status" value="1"/>
</dbReference>
<feature type="region of interest" description="Disordered" evidence="2">
    <location>
        <begin position="459"/>
        <end position="493"/>
    </location>
</feature>
<dbReference type="InterPro" id="IPR051002">
    <property type="entry name" value="UBA_autophagy_assoc_protein"/>
</dbReference>
<dbReference type="PANTHER" id="PTHR31915">
    <property type="entry name" value="SKICH DOMAIN-CONTAINING PROTEIN"/>
    <property type="match status" value="1"/>
</dbReference>
<name>A0A4W6E1A6_LATCA</name>
<evidence type="ECO:0000259" key="3">
    <source>
        <dbReference type="Pfam" id="PF17751"/>
    </source>
</evidence>
<accession>A0A4W6E1A6</accession>
<dbReference type="PANTHER" id="PTHR31915:SF10">
    <property type="entry name" value="CALCIUM-BINDING AND COILED-COIL DOMAIN 2"/>
    <property type="match status" value="1"/>
</dbReference>
<feature type="region of interest" description="Disordered" evidence="2">
    <location>
        <begin position="422"/>
        <end position="442"/>
    </location>
</feature>
<dbReference type="Ensembl" id="ENSLCAT00010031648.1">
    <property type="protein sequence ID" value="ENSLCAP00010030955.1"/>
    <property type="gene ID" value="ENSLCAG00010014542.1"/>
</dbReference>